<evidence type="ECO:0000256" key="6">
    <source>
        <dbReference type="ARBA" id="ARBA00023242"/>
    </source>
</evidence>
<dbReference type="RefSeq" id="XP_018710734.1">
    <property type="nucleotide sequence ID" value="XM_018858912.1"/>
</dbReference>
<evidence type="ECO:0000256" key="3">
    <source>
        <dbReference type="ARBA" id="ARBA00022705"/>
    </source>
</evidence>
<feature type="region of interest" description="Disordered" evidence="7">
    <location>
        <begin position="332"/>
        <end position="351"/>
    </location>
</feature>
<dbReference type="PANTHER" id="PTHR12705">
    <property type="entry name" value="ORIGIN RECOGNITION COMPLEX SUBUNIT 5"/>
    <property type="match status" value="1"/>
</dbReference>
<feature type="compositionally biased region" description="Basic and acidic residues" evidence="7">
    <location>
        <begin position="342"/>
        <end position="351"/>
    </location>
</feature>
<dbReference type="STRING" id="869754.A0A1A0H8K0"/>
<name>A0A1A0H8K0_9ASCO</name>
<dbReference type="GO" id="GO:0005664">
    <property type="term" value="C:nuclear origin of replication recognition complex"/>
    <property type="evidence" value="ECO:0007669"/>
    <property type="project" value="TreeGrafter"/>
</dbReference>
<evidence type="ECO:0000256" key="7">
    <source>
        <dbReference type="SAM" id="MobiDB-lite"/>
    </source>
</evidence>
<dbReference type="InterPro" id="IPR047088">
    <property type="entry name" value="ORC5_C"/>
</dbReference>
<gene>
    <name evidence="11" type="ORF">METBIDRAFT_78666</name>
</gene>
<dbReference type="InterPro" id="IPR027417">
    <property type="entry name" value="P-loop_NTPase"/>
</dbReference>
<protein>
    <submittedName>
        <fullName evidence="11">Uncharacterized protein</fullName>
    </submittedName>
</protein>
<comment type="subcellular location">
    <subcellularLocation>
        <location evidence="1">Nucleus</location>
    </subcellularLocation>
</comment>
<dbReference type="EMBL" id="LXTC01000004">
    <property type="protein sequence ID" value="OBA20212.1"/>
    <property type="molecule type" value="Genomic_DNA"/>
</dbReference>
<feature type="domain" description="Origin recognition complex subunit 5 C-terminal" evidence="9">
    <location>
        <begin position="303"/>
        <end position="475"/>
    </location>
</feature>
<dbReference type="AlphaFoldDB" id="A0A1A0H8K0"/>
<dbReference type="OrthoDB" id="365981at2759"/>
<dbReference type="GeneID" id="30031888"/>
<dbReference type="Pfam" id="PF13191">
    <property type="entry name" value="AAA_16"/>
    <property type="match status" value="1"/>
</dbReference>
<keyword evidence="12" id="KW-1185">Reference proteome</keyword>
<evidence type="ECO:0000256" key="5">
    <source>
        <dbReference type="ARBA" id="ARBA00022840"/>
    </source>
</evidence>
<keyword evidence="3" id="KW-0235">DNA replication</keyword>
<dbReference type="Proteomes" id="UP000092555">
    <property type="component" value="Unassembled WGS sequence"/>
</dbReference>
<evidence type="ECO:0000256" key="1">
    <source>
        <dbReference type="ARBA" id="ARBA00004123"/>
    </source>
</evidence>
<dbReference type="GO" id="GO:0003688">
    <property type="term" value="F:DNA replication origin binding"/>
    <property type="evidence" value="ECO:0007669"/>
    <property type="project" value="TreeGrafter"/>
</dbReference>
<keyword evidence="6" id="KW-0539">Nucleus</keyword>
<dbReference type="Gene3D" id="3.40.50.300">
    <property type="entry name" value="P-loop containing nucleotide triphosphate hydrolases"/>
    <property type="match status" value="1"/>
</dbReference>
<proteinExistence type="inferred from homology"/>
<evidence type="ECO:0000259" key="10">
    <source>
        <dbReference type="Pfam" id="PF21639"/>
    </source>
</evidence>
<evidence type="ECO:0000259" key="8">
    <source>
        <dbReference type="Pfam" id="PF13191"/>
    </source>
</evidence>
<evidence type="ECO:0000313" key="11">
    <source>
        <dbReference type="EMBL" id="OBA20212.1"/>
    </source>
</evidence>
<dbReference type="Pfam" id="PF21639">
    <property type="entry name" value="ORC5_lid"/>
    <property type="match status" value="1"/>
</dbReference>
<dbReference type="InterPro" id="IPR020796">
    <property type="entry name" value="ORC5"/>
</dbReference>
<evidence type="ECO:0000259" key="9">
    <source>
        <dbReference type="Pfam" id="PF14630"/>
    </source>
</evidence>
<dbReference type="SUPFAM" id="SSF52540">
    <property type="entry name" value="P-loop containing nucleoside triphosphate hydrolases"/>
    <property type="match status" value="1"/>
</dbReference>
<evidence type="ECO:0000256" key="2">
    <source>
        <dbReference type="ARBA" id="ARBA00006269"/>
    </source>
</evidence>
<dbReference type="Pfam" id="PF14630">
    <property type="entry name" value="ORC5_C"/>
    <property type="match status" value="1"/>
</dbReference>
<comment type="similarity">
    <text evidence="2">Belongs to the ORC5 family.</text>
</comment>
<feature type="domain" description="Orc1-like AAA ATPase" evidence="8">
    <location>
        <begin position="10"/>
        <end position="159"/>
    </location>
</feature>
<feature type="domain" description="ORC5 lid" evidence="10">
    <location>
        <begin position="219"/>
        <end position="259"/>
    </location>
</feature>
<sequence>MEQPAKYVKFRENEQDLLAAFITRNAEALAANVIVLGYKSVGKTHVVLRHLENLGIRRTVLNCDEFITQKILLQNCLHKIKADSSVDLSKYTQRYMYKGLEVARLSALCETFAHFLMALDQFVQETGYSEPHVLVLDRFDQCLEATDDLFRSFVLMRENSAIRNISVVYVISNQAPHQVSTLDVPCIPFMPYSLEQVTEIVAQNPFTEVREGKVNYTFWAQFAKLVVDLHFDYTGSDLSLVWDICLNLWPLFVAYAQEEQDFLAIYRKLKPELVKDEVISNSAVTMYETGFLEDDTSAPYADLPHHSKFILIAAYLASYNDQKMDVQLFSKVKSPKKRSPRKLPEKSHDSPLKNAAIDSRLLSASYFDLERMKAILSVIYRNESHTLSKDNQEYFNLYHDLTERDLAKKETEFNTFTLNKNVDLNVQIATLAGLGLISSTYSKDPLSNKIRWRCNVGWDVIDSIAQDMKFPLLNYTVEK</sequence>
<dbReference type="InterPro" id="IPR048866">
    <property type="entry name" value="ORC5_lid"/>
</dbReference>
<dbReference type="GO" id="GO:0006270">
    <property type="term" value="P:DNA replication initiation"/>
    <property type="evidence" value="ECO:0007669"/>
    <property type="project" value="TreeGrafter"/>
</dbReference>
<keyword evidence="4" id="KW-0547">Nucleotide-binding</keyword>
<evidence type="ECO:0000313" key="12">
    <source>
        <dbReference type="Proteomes" id="UP000092555"/>
    </source>
</evidence>
<accession>A0A1A0H8K0</accession>
<comment type="caution">
    <text evidence="11">The sequence shown here is derived from an EMBL/GenBank/DDBJ whole genome shotgun (WGS) entry which is preliminary data.</text>
</comment>
<evidence type="ECO:0000256" key="4">
    <source>
        <dbReference type="ARBA" id="ARBA00022741"/>
    </source>
</evidence>
<keyword evidence="5" id="KW-0067">ATP-binding</keyword>
<organism evidence="11 12">
    <name type="scientific">Metschnikowia bicuspidata var. bicuspidata NRRL YB-4993</name>
    <dbReference type="NCBI Taxonomy" id="869754"/>
    <lineage>
        <taxon>Eukaryota</taxon>
        <taxon>Fungi</taxon>
        <taxon>Dikarya</taxon>
        <taxon>Ascomycota</taxon>
        <taxon>Saccharomycotina</taxon>
        <taxon>Pichiomycetes</taxon>
        <taxon>Metschnikowiaceae</taxon>
        <taxon>Metschnikowia</taxon>
    </lineage>
</organism>
<dbReference type="InterPro" id="IPR041664">
    <property type="entry name" value="AAA_16"/>
</dbReference>
<dbReference type="PANTHER" id="PTHR12705:SF0">
    <property type="entry name" value="ORIGIN RECOGNITION COMPLEX SUBUNIT 5"/>
    <property type="match status" value="1"/>
</dbReference>
<reference evidence="11 12" key="1">
    <citation type="submission" date="2016-05" db="EMBL/GenBank/DDBJ databases">
        <title>Comparative genomics of biotechnologically important yeasts.</title>
        <authorList>
            <consortium name="DOE Joint Genome Institute"/>
            <person name="Riley R."/>
            <person name="Haridas S."/>
            <person name="Wolfe K.H."/>
            <person name="Lopes M.R."/>
            <person name="Hittinger C.T."/>
            <person name="Goker M."/>
            <person name="Salamov A."/>
            <person name="Wisecaver J."/>
            <person name="Long T.M."/>
            <person name="Aerts A.L."/>
            <person name="Barry K."/>
            <person name="Choi C."/>
            <person name="Clum A."/>
            <person name="Coughlan A.Y."/>
            <person name="Deshpande S."/>
            <person name="Douglass A.P."/>
            <person name="Hanson S.J."/>
            <person name="Klenk H.-P."/>
            <person name="LaButti K."/>
            <person name="Lapidus A."/>
            <person name="Lindquist E."/>
            <person name="Lipzen A."/>
            <person name="Meier-kolthoff J.P."/>
            <person name="Ohm R.A."/>
            <person name="Otillar R.P."/>
            <person name="Pangilinan J."/>
            <person name="Peng Y."/>
            <person name="Rokas A."/>
            <person name="Rosa C.A."/>
            <person name="Scheuner C."/>
            <person name="Sibirny A.A."/>
            <person name="Slot J.C."/>
            <person name="Stielow J.B."/>
            <person name="Sun H."/>
            <person name="Kurtzman C.P."/>
            <person name="Blackwell M."/>
            <person name="Grigoriev I.V."/>
            <person name="Jeffries T.W."/>
        </authorList>
    </citation>
    <scope>NUCLEOTIDE SEQUENCE [LARGE SCALE GENOMIC DNA]</scope>
    <source>
        <strain evidence="11 12">NRRL YB-4993</strain>
    </source>
</reference>